<name>A0ABS4Q6M5_9NOCA</name>
<evidence type="ECO:0000259" key="3">
    <source>
        <dbReference type="Pfam" id="PF24092"/>
    </source>
</evidence>
<dbReference type="PROSITE" id="PS51257">
    <property type="entry name" value="PROKAR_LIPOPROTEIN"/>
    <property type="match status" value="1"/>
</dbReference>
<feature type="signal peptide" evidence="1">
    <location>
        <begin position="1"/>
        <end position="26"/>
    </location>
</feature>
<feature type="domain" description="DUF7373" evidence="2">
    <location>
        <begin position="57"/>
        <end position="250"/>
    </location>
</feature>
<keyword evidence="1" id="KW-0732">Signal</keyword>
<feature type="domain" description="DUF7373" evidence="3">
    <location>
        <begin position="257"/>
        <end position="406"/>
    </location>
</feature>
<dbReference type="RefSeq" id="WP_209883891.1">
    <property type="nucleotide sequence ID" value="NZ_JAGGMR010000001.1"/>
</dbReference>
<accession>A0ABS4Q6M5</accession>
<evidence type="ECO:0000256" key="1">
    <source>
        <dbReference type="SAM" id="SignalP"/>
    </source>
</evidence>
<dbReference type="InterPro" id="IPR055797">
    <property type="entry name" value="DUF7373"/>
</dbReference>
<keyword evidence="5" id="KW-1185">Reference proteome</keyword>
<comment type="caution">
    <text evidence="4">The sequence shown here is derived from an EMBL/GenBank/DDBJ whole genome shotgun (WGS) entry which is preliminary data.</text>
</comment>
<evidence type="ECO:0000259" key="2">
    <source>
        <dbReference type="Pfam" id="PF24088"/>
    </source>
</evidence>
<evidence type="ECO:0000313" key="4">
    <source>
        <dbReference type="EMBL" id="MBP2187350.1"/>
    </source>
</evidence>
<dbReference type="InterPro" id="IPR056463">
    <property type="entry name" value="DUF7373_C"/>
</dbReference>
<sequence length="408" mass="43209">MPRGSRAAVRVRCAAFVLLLSGCATVQGQALPGMTPVDLARLNIGVFEAKPVDRLPEVADRKSVFQIESRRMLGSLVAPYEVDGELGELMGTHLLAAGEPGMYLELGANLPPQFQPVFERNYFMSGAMTTRSNGNPRTLKGLAVGILRFPSDAMAQTAATELDAATGEFKPDRHGIAVPNHPQARASGAEADRKGYVYAARGPFVVLAMVTSPVSDANALAAQFKRVLDLQFPKLDKLVPTPVDDILDLPTNPDAIMRRALPTTSAATDLDVPPETIGVFDPAAHLHYERDGALLKQVFADTGVDLVARNAGIVYRTTDLAAAFELQNALTELGPGDEAIGAPPGIADAACVQLDQTAPPSGIRHLCAVVYGRYVAVVGSRGKSGGAVDPTLYQRAAAQYSILAKSEQ</sequence>
<reference evidence="4 5" key="1">
    <citation type="submission" date="2021-03" db="EMBL/GenBank/DDBJ databases">
        <title>Sequencing the genomes of 1000 actinobacteria strains.</title>
        <authorList>
            <person name="Klenk H.-P."/>
        </authorList>
    </citation>
    <scope>NUCLEOTIDE SEQUENCE [LARGE SCALE GENOMIC DNA]</scope>
    <source>
        <strain evidence="4 5">DSM 45516</strain>
    </source>
</reference>
<organism evidence="4 5">
    <name type="scientific">Nocardia goodfellowii</name>
    <dbReference type="NCBI Taxonomy" id="882446"/>
    <lineage>
        <taxon>Bacteria</taxon>
        <taxon>Bacillati</taxon>
        <taxon>Actinomycetota</taxon>
        <taxon>Actinomycetes</taxon>
        <taxon>Mycobacteriales</taxon>
        <taxon>Nocardiaceae</taxon>
        <taxon>Nocardia</taxon>
    </lineage>
</organism>
<evidence type="ECO:0000313" key="5">
    <source>
        <dbReference type="Proteomes" id="UP001519325"/>
    </source>
</evidence>
<dbReference type="Pfam" id="PF24092">
    <property type="entry name" value="DUF7373_C"/>
    <property type="match status" value="1"/>
</dbReference>
<dbReference type="EMBL" id="JAGGMR010000001">
    <property type="protein sequence ID" value="MBP2187350.1"/>
    <property type="molecule type" value="Genomic_DNA"/>
</dbReference>
<dbReference type="Pfam" id="PF24088">
    <property type="entry name" value="DUF7373"/>
    <property type="match status" value="1"/>
</dbReference>
<feature type="chain" id="PRO_5045638858" evidence="1">
    <location>
        <begin position="27"/>
        <end position="408"/>
    </location>
</feature>
<dbReference type="Proteomes" id="UP001519325">
    <property type="component" value="Unassembled WGS sequence"/>
</dbReference>
<gene>
    <name evidence="4" type="ORF">BJ987_000251</name>
</gene>
<protein>
    <submittedName>
        <fullName evidence="4">Uncharacterized protein</fullName>
    </submittedName>
</protein>
<proteinExistence type="predicted"/>